<dbReference type="InterPro" id="IPR004104">
    <property type="entry name" value="Gfo/Idh/MocA-like_OxRdtase_C"/>
</dbReference>
<dbReference type="EMBL" id="MIJZ01000001">
    <property type="protein sequence ID" value="OEG14299.1"/>
    <property type="molecule type" value="Genomic_DNA"/>
</dbReference>
<accession>A0A1E5GNM0</accession>
<keyword evidence="5" id="KW-1185">Reference proteome</keyword>
<dbReference type="InterPro" id="IPR051317">
    <property type="entry name" value="Gfo/Idh/MocA_oxidoreduct"/>
</dbReference>
<dbReference type="PANTHER" id="PTHR43708:SF7">
    <property type="entry name" value="OXIDOREDUCTASE"/>
    <property type="match status" value="1"/>
</dbReference>
<comment type="similarity">
    <text evidence="1">Belongs to the Gfo/Idh/MocA family.</text>
</comment>
<reference evidence="5" key="1">
    <citation type="submission" date="2016-09" db="EMBL/GenBank/DDBJ databases">
        <authorList>
            <person name="Gulvik C.A."/>
        </authorList>
    </citation>
    <scope>NUCLEOTIDE SEQUENCE [LARGE SCALE GENOMIC DNA]</scope>
    <source>
        <strain evidence="5">DSM 23328</strain>
    </source>
</reference>
<dbReference type="Pfam" id="PF02894">
    <property type="entry name" value="GFO_IDH_MocA_C"/>
    <property type="match status" value="1"/>
</dbReference>
<organism evidence="4 5">
    <name type="scientific">Enterococcus ureasiticus</name>
    <dbReference type="NCBI Taxonomy" id="903984"/>
    <lineage>
        <taxon>Bacteria</taxon>
        <taxon>Bacillati</taxon>
        <taxon>Bacillota</taxon>
        <taxon>Bacilli</taxon>
        <taxon>Lactobacillales</taxon>
        <taxon>Enterococcaceae</taxon>
        <taxon>Enterococcus</taxon>
    </lineage>
</organism>
<gene>
    <name evidence="4" type="ORF">BCR21_04735</name>
</gene>
<dbReference type="Gene3D" id="3.30.360.10">
    <property type="entry name" value="Dihydrodipicolinate Reductase, domain 2"/>
    <property type="match status" value="1"/>
</dbReference>
<dbReference type="OrthoDB" id="9815825at2"/>
<protein>
    <recommendedName>
        <fullName evidence="6">Oxidoreductase</fullName>
    </recommendedName>
</protein>
<dbReference type="Pfam" id="PF01408">
    <property type="entry name" value="GFO_IDH_MocA"/>
    <property type="match status" value="1"/>
</dbReference>
<evidence type="ECO:0000313" key="4">
    <source>
        <dbReference type="EMBL" id="OEG14299.1"/>
    </source>
</evidence>
<dbReference type="RefSeq" id="WP_069645338.1">
    <property type="nucleotide sequence ID" value="NZ_MIJZ01000001.1"/>
</dbReference>
<evidence type="ECO:0000259" key="3">
    <source>
        <dbReference type="Pfam" id="PF02894"/>
    </source>
</evidence>
<feature type="domain" description="Gfo/Idh/MocA-like oxidoreductase C-terminal" evidence="3">
    <location>
        <begin position="136"/>
        <end position="325"/>
    </location>
</feature>
<dbReference type="PANTHER" id="PTHR43708">
    <property type="entry name" value="CONSERVED EXPRESSED OXIDOREDUCTASE (EUROFUNG)"/>
    <property type="match status" value="1"/>
</dbReference>
<evidence type="ECO:0000256" key="1">
    <source>
        <dbReference type="ARBA" id="ARBA00010928"/>
    </source>
</evidence>
<dbReference type="GO" id="GO:0000166">
    <property type="term" value="F:nucleotide binding"/>
    <property type="evidence" value="ECO:0007669"/>
    <property type="project" value="InterPro"/>
</dbReference>
<proteinExistence type="inferred from homology"/>
<dbReference type="InterPro" id="IPR036291">
    <property type="entry name" value="NAD(P)-bd_dom_sf"/>
</dbReference>
<dbReference type="AlphaFoldDB" id="A0A1E5GNM0"/>
<dbReference type="STRING" id="903984.BCR21_04735"/>
<dbReference type="Gene3D" id="3.40.50.720">
    <property type="entry name" value="NAD(P)-binding Rossmann-like Domain"/>
    <property type="match status" value="1"/>
</dbReference>
<comment type="caution">
    <text evidence="4">The sequence shown here is derived from an EMBL/GenBank/DDBJ whole genome shotgun (WGS) entry which is preliminary data.</text>
</comment>
<dbReference type="Proteomes" id="UP000094068">
    <property type="component" value="Unassembled WGS sequence"/>
</dbReference>
<evidence type="ECO:0000259" key="2">
    <source>
        <dbReference type="Pfam" id="PF01408"/>
    </source>
</evidence>
<name>A0A1E5GNM0_9ENTE</name>
<evidence type="ECO:0008006" key="6">
    <source>
        <dbReference type="Google" id="ProtNLM"/>
    </source>
</evidence>
<dbReference type="SUPFAM" id="SSF51735">
    <property type="entry name" value="NAD(P)-binding Rossmann-fold domains"/>
    <property type="match status" value="1"/>
</dbReference>
<evidence type="ECO:0000313" key="5">
    <source>
        <dbReference type="Proteomes" id="UP000094068"/>
    </source>
</evidence>
<sequence length="340" mass="38401">MKKLVMAIVGYGKSAKRYHLPYIKLRENIQVKYVCDLALSKEDLEELSKLNITGVTDLADVLADEEVAVITLCTPPKSHFSLAKTCLEAKKNVIIEKPFCETMEQTQTLIQLAKESNVHVLPYQNRRFDSDFLTLKKVIERNYIGKLIELEAHIDYYRPNTEERKGTILDGSFYGLGVHAVDQIVSLFGKPDNVYYDLRNVQNDESTVDDYYDVQLIYGALKVILKSSQVVAKLGPRYRLLGTTGIYEKYSPDQQENDLKLGIYPGEAGFGLDTPKEYGVITYKNANGDWIEKAIASETGDYGCFYDGVVEMIFHDAPSIVSEEEIRVTMEIMSGASFGY</sequence>
<feature type="domain" description="Gfo/Idh/MocA-like oxidoreductase N-terminal" evidence="2">
    <location>
        <begin position="6"/>
        <end position="120"/>
    </location>
</feature>
<dbReference type="InterPro" id="IPR000683">
    <property type="entry name" value="Gfo/Idh/MocA-like_OxRdtase_N"/>
</dbReference>
<dbReference type="SUPFAM" id="SSF55347">
    <property type="entry name" value="Glyceraldehyde-3-phosphate dehydrogenase-like, C-terminal domain"/>
    <property type="match status" value="1"/>
</dbReference>